<keyword evidence="4" id="KW-0560">Oxidoreductase</keyword>
<dbReference type="PANTHER" id="PTHR47953">
    <property type="entry name" value="OS08G0105600 PROTEIN"/>
    <property type="match status" value="1"/>
</dbReference>
<dbReference type="EMBL" id="JAVYJV010000016">
    <property type="protein sequence ID" value="KAK4350100.1"/>
    <property type="molecule type" value="Genomic_DNA"/>
</dbReference>
<proteinExistence type="inferred from homology"/>
<evidence type="ECO:0000256" key="2">
    <source>
        <dbReference type="ARBA" id="ARBA00022617"/>
    </source>
</evidence>
<dbReference type="GO" id="GO:0046872">
    <property type="term" value="F:metal ion binding"/>
    <property type="evidence" value="ECO:0007669"/>
    <property type="project" value="UniProtKB-KW"/>
</dbReference>
<keyword evidence="3" id="KW-0479">Metal-binding</keyword>
<organism evidence="7 8">
    <name type="scientific">Anisodus tanguticus</name>
    <dbReference type="NCBI Taxonomy" id="243964"/>
    <lineage>
        <taxon>Eukaryota</taxon>
        <taxon>Viridiplantae</taxon>
        <taxon>Streptophyta</taxon>
        <taxon>Embryophyta</taxon>
        <taxon>Tracheophyta</taxon>
        <taxon>Spermatophyta</taxon>
        <taxon>Magnoliopsida</taxon>
        <taxon>eudicotyledons</taxon>
        <taxon>Gunneridae</taxon>
        <taxon>Pentapetalae</taxon>
        <taxon>asterids</taxon>
        <taxon>lamiids</taxon>
        <taxon>Solanales</taxon>
        <taxon>Solanaceae</taxon>
        <taxon>Solanoideae</taxon>
        <taxon>Hyoscyameae</taxon>
        <taxon>Anisodus</taxon>
    </lineage>
</organism>
<evidence type="ECO:0000256" key="4">
    <source>
        <dbReference type="ARBA" id="ARBA00023002"/>
    </source>
</evidence>
<comment type="similarity">
    <text evidence="1">Belongs to the cytochrome P450 family.</text>
</comment>
<evidence type="ECO:0000313" key="7">
    <source>
        <dbReference type="EMBL" id="KAK4350100.1"/>
    </source>
</evidence>
<protein>
    <submittedName>
        <fullName evidence="7">Uncharacterized protein</fullName>
    </submittedName>
</protein>
<evidence type="ECO:0000256" key="3">
    <source>
        <dbReference type="ARBA" id="ARBA00022723"/>
    </source>
</evidence>
<evidence type="ECO:0000256" key="1">
    <source>
        <dbReference type="ARBA" id="ARBA00010617"/>
    </source>
</evidence>
<reference evidence="7" key="1">
    <citation type="submission" date="2023-12" db="EMBL/GenBank/DDBJ databases">
        <title>Genome assembly of Anisodus tanguticus.</title>
        <authorList>
            <person name="Wang Y.-J."/>
        </authorList>
    </citation>
    <scope>NUCLEOTIDE SEQUENCE</scope>
    <source>
        <strain evidence="7">KB-2021</strain>
        <tissue evidence="7">Leaf</tissue>
    </source>
</reference>
<keyword evidence="8" id="KW-1185">Reference proteome</keyword>
<evidence type="ECO:0000256" key="6">
    <source>
        <dbReference type="ARBA" id="ARBA00023033"/>
    </source>
</evidence>
<evidence type="ECO:0000256" key="5">
    <source>
        <dbReference type="ARBA" id="ARBA00023004"/>
    </source>
</evidence>
<name>A0AAE1REF1_9SOLA</name>
<keyword evidence="2" id="KW-0349">Heme</keyword>
<sequence length="132" mass="14914">MEAASFTARGLSYMGLFSKGSLRLWSAIGKVIHDQDKLIMLVKDVAALAAGFDLADLFPSQKWLHKISGLKSNILKVEVLKGKKTFEDTYLEELKYLKLVIKETLRPSSSSFTPKGMQRRNKSLTNTQYLSW</sequence>
<dbReference type="Proteomes" id="UP001291623">
    <property type="component" value="Unassembled WGS sequence"/>
</dbReference>
<accession>A0AAE1REF1</accession>
<dbReference type="PANTHER" id="PTHR47953:SF16">
    <property type="entry name" value="CYTOCHROME P450 71D8"/>
    <property type="match status" value="1"/>
</dbReference>
<dbReference type="GO" id="GO:0004497">
    <property type="term" value="F:monooxygenase activity"/>
    <property type="evidence" value="ECO:0007669"/>
    <property type="project" value="UniProtKB-KW"/>
</dbReference>
<dbReference type="AlphaFoldDB" id="A0AAE1REF1"/>
<dbReference type="InterPro" id="IPR052306">
    <property type="entry name" value="CYP450_71D"/>
</dbReference>
<keyword evidence="6" id="KW-0503">Monooxygenase</keyword>
<gene>
    <name evidence="7" type="ORF">RND71_029413</name>
</gene>
<keyword evidence="5" id="KW-0408">Iron</keyword>
<comment type="caution">
    <text evidence="7">The sequence shown here is derived from an EMBL/GenBank/DDBJ whole genome shotgun (WGS) entry which is preliminary data.</text>
</comment>
<evidence type="ECO:0000313" key="8">
    <source>
        <dbReference type="Proteomes" id="UP001291623"/>
    </source>
</evidence>